<proteinExistence type="predicted"/>
<gene>
    <name evidence="2" type="ORF">LUZ62_086025</name>
</gene>
<dbReference type="AlphaFoldDB" id="A0AAV8C9G8"/>
<protein>
    <submittedName>
        <fullName evidence="2">ORF II</fullName>
    </submittedName>
</protein>
<evidence type="ECO:0000313" key="2">
    <source>
        <dbReference type="EMBL" id="KAJ4751620.1"/>
    </source>
</evidence>
<dbReference type="Proteomes" id="UP001140206">
    <property type="component" value="Chromosome 5"/>
</dbReference>
<comment type="caution">
    <text evidence="2">The sequence shown here is derived from an EMBL/GenBank/DDBJ whole genome shotgun (WGS) entry which is preliminary data.</text>
</comment>
<feature type="region of interest" description="Disordered" evidence="1">
    <location>
        <begin position="129"/>
        <end position="208"/>
    </location>
</feature>
<keyword evidence="3" id="KW-1185">Reference proteome</keyword>
<reference evidence="2" key="1">
    <citation type="submission" date="2022-08" db="EMBL/GenBank/DDBJ databases">
        <authorList>
            <person name="Marques A."/>
        </authorList>
    </citation>
    <scope>NUCLEOTIDE SEQUENCE</scope>
    <source>
        <strain evidence="2">RhyPub2mFocal</strain>
        <tissue evidence="2">Leaves</tissue>
    </source>
</reference>
<dbReference type="EMBL" id="JAMFTS010000005">
    <property type="protein sequence ID" value="KAJ4751620.1"/>
    <property type="molecule type" value="Genomic_DNA"/>
</dbReference>
<feature type="compositionally biased region" description="Polar residues" evidence="1">
    <location>
        <begin position="135"/>
        <end position="147"/>
    </location>
</feature>
<evidence type="ECO:0000313" key="3">
    <source>
        <dbReference type="Proteomes" id="UP001140206"/>
    </source>
</evidence>
<sequence length="208" mass="23752">MSDWRLSANSTIYKEALKTTETIHQPAVDFVKPQDITGRAIEVQFKQNNTIIQLLLKLTEEVEDLKAVVKKIEVSKGKEVTQPDDLTDSLDQIQQQLQKLSLGEPSKPAIPKPKGKLFVFKNPKEIFEAEKKGSMSRTQTTTETARPSVSERDTNQTPTVEDQIRGYHLGSRLRFEAQRRLPGQSRRYQRSLESQMNPDAELNISPYR</sequence>
<evidence type="ECO:0000256" key="1">
    <source>
        <dbReference type="SAM" id="MobiDB-lite"/>
    </source>
</evidence>
<accession>A0AAV8C9G8</accession>
<organism evidence="2 3">
    <name type="scientific">Rhynchospora pubera</name>
    <dbReference type="NCBI Taxonomy" id="906938"/>
    <lineage>
        <taxon>Eukaryota</taxon>
        <taxon>Viridiplantae</taxon>
        <taxon>Streptophyta</taxon>
        <taxon>Embryophyta</taxon>
        <taxon>Tracheophyta</taxon>
        <taxon>Spermatophyta</taxon>
        <taxon>Magnoliopsida</taxon>
        <taxon>Liliopsida</taxon>
        <taxon>Poales</taxon>
        <taxon>Cyperaceae</taxon>
        <taxon>Cyperoideae</taxon>
        <taxon>Rhynchosporeae</taxon>
        <taxon>Rhynchospora</taxon>
    </lineage>
</organism>
<name>A0AAV8C9G8_9POAL</name>